<keyword evidence="1" id="KW-0812">Transmembrane</keyword>
<evidence type="ECO:0000313" key="2">
    <source>
        <dbReference type="EMBL" id="ACI16834.1"/>
    </source>
</evidence>
<dbReference type="AlphaFoldDB" id="B5Y7M5"/>
<feature type="transmembrane region" description="Helical" evidence="1">
    <location>
        <begin position="318"/>
        <end position="340"/>
    </location>
</feature>
<organism evidence="2 3">
    <name type="scientific">Coprothermobacter proteolyticus (strain ATCC 35245 / DSM 5265 / OCM 4 / BT)</name>
    <dbReference type="NCBI Taxonomy" id="309798"/>
    <lineage>
        <taxon>Bacteria</taxon>
        <taxon>Pseudomonadati</taxon>
        <taxon>Coprothermobacterota</taxon>
        <taxon>Coprothermobacteria</taxon>
        <taxon>Coprothermobacterales</taxon>
        <taxon>Coprothermobacteraceae</taxon>
        <taxon>Coprothermobacter</taxon>
    </lineage>
</organism>
<reference evidence="3" key="1">
    <citation type="submission" date="2008-08" db="EMBL/GenBank/DDBJ databases">
        <title>The complete genome sequence of Coprothermobacter proteolyticus strain ATCC 5245 / DSM 5265 / BT.</title>
        <authorList>
            <person name="Dodson R.J."/>
            <person name="Durkin A.S."/>
            <person name="Wu M."/>
            <person name="Eisen J."/>
            <person name="Sutton G."/>
        </authorList>
    </citation>
    <scope>NUCLEOTIDE SEQUENCE [LARGE SCALE GENOMIC DNA]</scope>
    <source>
        <strain evidence="3">ATCC 35245 / DSM 5265 / OCM 4 / BT</strain>
    </source>
</reference>
<reference evidence="2 3" key="2">
    <citation type="journal article" date="2014" name="Genome Announc.">
        <title>Complete Genome Sequence of Coprothermobacter proteolyticus DSM 5265.</title>
        <authorList>
            <person name="Alexiev A."/>
            <person name="Coil D.A."/>
            <person name="Badger J.H."/>
            <person name="Enticknap J."/>
            <person name="Ward N."/>
            <person name="Robb F.T."/>
            <person name="Eisen J.A."/>
        </authorList>
    </citation>
    <scope>NUCLEOTIDE SEQUENCE [LARGE SCALE GENOMIC DNA]</scope>
    <source>
        <strain evidence="3">ATCC 35245 / DSM 5265 / OCM 4 / BT</strain>
    </source>
</reference>
<name>B5Y7M5_COPPD</name>
<accession>B5Y7M5</accession>
<dbReference type="Proteomes" id="UP000001732">
    <property type="component" value="Chromosome"/>
</dbReference>
<sequence>MYLIMFVTVCIFVMLLPLMDYIPRNSWAVKLSDVPVFAPPPAQEKTRIIFTSRVAETAKQESDLESHIRVPITWTKEQTVVNILTGAHAGINNFRSNNSAPYLYTLSHLDGYATLSNVPENLGFLNRLAKGEKLEITFAEEVTELKPGDLALEINHGAVNLYGLVLVKEKLPAKTSVRMQVYDVMPLVANLAGTPYPPGCIGSVPWEIFPFDMELKAYRNFFLLRQKLVLADGFSTYLFGTSNLSDIDSYKPGISYYQGEYEKTFKEEQEMITQAMNQIDSTARKKWLLDLSQRWYWFVLGALFLVWRFNVRMIPVSIGLMLLSALLGGFLFKFTPLFLIGPALATVPIALLFPDMDTESIFYMSAAVVLIWMGLFGARRTLIVTSSLSMYILWSSFSVALIAGAFTVVRRWQDIWS</sequence>
<proteinExistence type="predicted"/>
<evidence type="ECO:0000313" key="3">
    <source>
        <dbReference type="Proteomes" id="UP000001732"/>
    </source>
</evidence>
<keyword evidence="3" id="KW-1185">Reference proteome</keyword>
<feature type="transmembrane region" description="Helical" evidence="1">
    <location>
        <begin position="295"/>
        <end position="311"/>
    </location>
</feature>
<feature type="transmembrane region" description="Helical" evidence="1">
    <location>
        <begin position="360"/>
        <end position="378"/>
    </location>
</feature>
<keyword evidence="1" id="KW-1133">Transmembrane helix</keyword>
<dbReference type="EMBL" id="CP001145">
    <property type="protein sequence ID" value="ACI16834.1"/>
    <property type="molecule type" value="Genomic_DNA"/>
</dbReference>
<evidence type="ECO:0000256" key="1">
    <source>
        <dbReference type="SAM" id="Phobius"/>
    </source>
</evidence>
<feature type="transmembrane region" description="Helical" evidence="1">
    <location>
        <begin position="390"/>
        <end position="409"/>
    </location>
</feature>
<dbReference type="KEGG" id="cpo:COPRO5265_0406"/>
<dbReference type="STRING" id="309798.COPRO5265_0406"/>
<gene>
    <name evidence="2" type="ordered locus">COPRO5265_0406</name>
</gene>
<protein>
    <submittedName>
        <fullName evidence="2">Uncharacterized protein</fullName>
    </submittedName>
</protein>
<keyword evidence="1" id="KW-0472">Membrane</keyword>